<proteinExistence type="predicted"/>
<accession>A0A3M2R3E2</accession>
<organism evidence="1 2">
    <name type="scientific">Fusarium kuroshium</name>
    <dbReference type="NCBI Taxonomy" id="2010991"/>
    <lineage>
        <taxon>Eukaryota</taxon>
        <taxon>Fungi</taxon>
        <taxon>Dikarya</taxon>
        <taxon>Ascomycota</taxon>
        <taxon>Pezizomycotina</taxon>
        <taxon>Sordariomycetes</taxon>
        <taxon>Hypocreomycetidae</taxon>
        <taxon>Hypocreales</taxon>
        <taxon>Nectriaceae</taxon>
        <taxon>Fusarium</taxon>
        <taxon>Fusarium solani species complex</taxon>
    </lineage>
</organism>
<protein>
    <submittedName>
        <fullName evidence="1">Uncharacterized protein</fullName>
    </submittedName>
</protein>
<gene>
    <name evidence="1" type="ORF">CDV36_015971</name>
</gene>
<sequence length="173" mass="19286">MQTSDSSKNIWMEESRHGVLEADSLQDSDHDMLDVGILDAGVEHSRRSGPPGSTAGRVDVYSRDGVVDDWGSLPDGLDGRNVGAYSGGLDASQTAIRQLNAEVYSIKGHLSTLQNIFFLLEDGLPDSGRDTIMFDAQEHERVLRYWRDALDDVLDDVLCMMMKMRPTSRNRLR</sequence>
<keyword evidence="2" id="KW-1185">Reference proteome</keyword>
<evidence type="ECO:0000313" key="2">
    <source>
        <dbReference type="Proteomes" id="UP000277212"/>
    </source>
</evidence>
<dbReference type="AlphaFoldDB" id="A0A3M2R3E2"/>
<name>A0A3M2R3E2_9HYPO</name>
<reference evidence="1 2" key="1">
    <citation type="submission" date="2017-06" db="EMBL/GenBank/DDBJ databases">
        <title>Comparative genomic analysis of Ambrosia Fusariam Clade fungi.</title>
        <authorList>
            <person name="Stajich J.E."/>
            <person name="Carrillo J."/>
            <person name="Kijimoto T."/>
            <person name="Eskalen A."/>
            <person name="O'Donnell K."/>
            <person name="Kasson M."/>
        </authorList>
    </citation>
    <scope>NUCLEOTIDE SEQUENCE [LARGE SCALE GENOMIC DNA]</scope>
    <source>
        <strain evidence="1">UCR3666</strain>
    </source>
</reference>
<evidence type="ECO:0000313" key="1">
    <source>
        <dbReference type="EMBL" id="RMI99767.1"/>
    </source>
</evidence>
<dbReference type="Proteomes" id="UP000277212">
    <property type="component" value="Unassembled WGS sequence"/>
</dbReference>
<dbReference type="EMBL" id="NKUJ01000720">
    <property type="protein sequence ID" value="RMI99767.1"/>
    <property type="molecule type" value="Genomic_DNA"/>
</dbReference>
<comment type="caution">
    <text evidence="1">The sequence shown here is derived from an EMBL/GenBank/DDBJ whole genome shotgun (WGS) entry which is preliminary data.</text>
</comment>